<evidence type="ECO:0000256" key="1">
    <source>
        <dbReference type="SAM" id="MobiDB-lite"/>
    </source>
</evidence>
<feature type="region of interest" description="Disordered" evidence="1">
    <location>
        <begin position="94"/>
        <end position="116"/>
    </location>
</feature>
<sequence>MVLAADFPAPGSGPQHFKVIFSPSVAVRAAPSTDANIISARRVGEVVLAELHPRILFRFGKSQTYSGWIRLEGDGGWMLSRHPQHGVLLQPAFDKARPQEGPDEGFASVDQAAVVS</sequence>
<organism evidence="2 3">
    <name type="scientific">Symbiodinium necroappetens</name>
    <dbReference type="NCBI Taxonomy" id="1628268"/>
    <lineage>
        <taxon>Eukaryota</taxon>
        <taxon>Sar</taxon>
        <taxon>Alveolata</taxon>
        <taxon>Dinophyceae</taxon>
        <taxon>Suessiales</taxon>
        <taxon>Symbiodiniaceae</taxon>
        <taxon>Symbiodinium</taxon>
    </lineage>
</organism>
<evidence type="ECO:0000313" key="2">
    <source>
        <dbReference type="EMBL" id="CAE7546870.1"/>
    </source>
</evidence>
<name>A0A812TSP0_9DINO</name>
<dbReference type="Proteomes" id="UP000601435">
    <property type="component" value="Unassembled WGS sequence"/>
</dbReference>
<dbReference type="AlphaFoldDB" id="A0A812TSP0"/>
<evidence type="ECO:0000313" key="3">
    <source>
        <dbReference type="Proteomes" id="UP000601435"/>
    </source>
</evidence>
<proteinExistence type="predicted"/>
<comment type="caution">
    <text evidence="2">The sequence shown here is derived from an EMBL/GenBank/DDBJ whole genome shotgun (WGS) entry which is preliminary data.</text>
</comment>
<dbReference type="OrthoDB" id="10525341at2759"/>
<accession>A0A812TSP0</accession>
<dbReference type="EMBL" id="CAJNJA010025663">
    <property type="protein sequence ID" value="CAE7546870.1"/>
    <property type="molecule type" value="Genomic_DNA"/>
</dbReference>
<gene>
    <name evidence="2" type="primary">Nlrc3</name>
    <name evidence="2" type="ORF">SNEC2469_LOCUS15758</name>
</gene>
<keyword evidence="3" id="KW-1185">Reference proteome</keyword>
<protein>
    <submittedName>
        <fullName evidence="2">Nlrc3 protein</fullName>
    </submittedName>
</protein>
<reference evidence="2" key="1">
    <citation type="submission" date="2021-02" db="EMBL/GenBank/DDBJ databases">
        <authorList>
            <person name="Dougan E. K."/>
            <person name="Rhodes N."/>
            <person name="Thang M."/>
            <person name="Chan C."/>
        </authorList>
    </citation>
    <scope>NUCLEOTIDE SEQUENCE</scope>
</reference>